<dbReference type="PROSITE" id="PS50234">
    <property type="entry name" value="VWFA"/>
    <property type="match status" value="1"/>
</dbReference>
<name>A0ABV9DLW9_9BACI</name>
<evidence type="ECO:0000313" key="2">
    <source>
        <dbReference type="EMBL" id="MFC4558568.1"/>
    </source>
</evidence>
<sequence length="246" mass="26999">MKKGTLKQILLITDGCSNKGEDPAATAALAHQQGITVNVIGILDDDQTEQPEGLQEVEDIALAGGGVSQIVYKQSLSQTVQMVTKQAMTQTLQGFVNKELKQILGPDQSLEDIEPEKRGEIMEVVEDMGETCDLEVLVLVDTSASMHDKLPTVKEALIDLSISLNARIGRNRFCIYSFPGKRKDIQKVFDWSPKLDAMSTVYPKLTSGGITPTGPAIREAIYQFGKKSLLKNLRDDDESGMEEAWN</sequence>
<dbReference type="Gene3D" id="3.40.50.410">
    <property type="entry name" value="von Willebrand factor, type A domain"/>
    <property type="match status" value="1"/>
</dbReference>
<reference evidence="3" key="1">
    <citation type="journal article" date="2019" name="Int. J. Syst. Evol. Microbiol.">
        <title>The Global Catalogue of Microorganisms (GCM) 10K type strain sequencing project: providing services to taxonomists for standard genome sequencing and annotation.</title>
        <authorList>
            <consortium name="The Broad Institute Genomics Platform"/>
            <consortium name="The Broad Institute Genome Sequencing Center for Infectious Disease"/>
            <person name="Wu L."/>
            <person name="Ma J."/>
        </authorList>
    </citation>
    <scope>NUCLEOTIDE SEQUENCE [LARGE SCALE GENOMIC DNA]</scope>
    <source>
        <strain evidence="3">CGMCC 4.7426</strain>
    </source>
</reference>
<dbReference type="RefSeq" id="WP_390295419.1">
    <property type="nucleotide sequence ID" value="NZ_JBHSFU010000004.1"/>
</dbReference>
<protein>
    <submittedName>
        <fullName evidence="2">VWA domain-containing protein</fullName>
    </submittedName>
</protein>
<dbReference type="InterPro" id="IPR002035">
    <property type="entry name" value="VWF_A"/>
</dbReference>
<dbReference type="Proteomes" id="UP001595989">
    <property type="component" value="Unassembled WGS sequence"/>
</dbReference>
<proteinExistence type="predicted"/>
<gene>
    <name evidence="2" type="ORF">ACFO3D_10145</name>
</gene>
<dbReference type="EMBL" id="JBHSFU010000004">
    <property type="protein sequence ID" value="MFC4558568.1"/>
    <property type="molecule type" value="Genomic_DNA"/>
</dbReference>
<organism evidence="2 3">
    <name type="scientific">Virgibacillus kekensis</name>
    <dbReference type="NCBI Taxonomy" id="202261"/>
    <lineage>
        <taxon>Bacteria</taxon>
        <taxon>Bacillati</taxon>
        <taxon>Bacillota</taxon>
        <taxon>Bacilli</taxon>
        <taxon>Bacillales</taxon>
        <taxon>Bacillaceae</taxon>
        <taxon>Virgibacillus</taxon>
    </lineage>
</organism>
<comment type="caution">
    <text evidence="2">The sequence shown here is derived from an EMBL/GenBank/DDBJ whole genome shotgun (WGS) entry which is preliminary data.</text>
</comment>
<dbReference type="SUPFAM" id="SSF53300">
    <property type="entry name" value="vWA-like"/>
    <property type="match status" value="2"/>
</dbReference>
<keyword evidence="3" id="KW-1185">Reference proteome</keyword>
<accession>A0ABV9DLW9</accession>
<evidence type="ECO:0000313" key="3">
    <source>
        <dbReference type="Proteomes" id="UP001595989"/>
    </source>
</evidence>
<feature type="domain" description="VWFA" evidence="1">
    <location>
        <begin position="1"/>
        <end position="92"/>
    </location>
</feature>
<evidence type="ECO:0000259" key="1">
    <source>
        <dbReference type="PROSITE" id="PS50234"/>
    </source>
</evidence>
<dbReference type="CDD" id="cd00198">
    <property type="entry name" value="vWFA"/>
    <property type="match status" value="1"/>
</dbReference>
<dbReference type="InterPro" id="IPR036465">
    <property type="entry name" value="vWFA_dom_sf"/>
</dbReference>